<proteinExistence type="predicted"/>
<comment type="caution">
    <text evidence="1">The sequence shown here is derived from an EMBL/GenBank/DDBJ whole genome shotgun (WGS) entry which is preliminary data.</text>
</comment>
<accession>N1WUW5</accession>
<reference evidence="1 2" key="1">
    <citation type="journal article" date="2014" name="Genome Biol. Evol.">
        <title>Extensive gene acquisition in the extremely psychrophilic bacterial species Psychroflexus torquis and the link to sea-ice ecosystem specialism.</title>
        <authorList>
            <person name="Feng S."/>
            <person name="Powell S.M."/>
            <person name="Wilson R."/>
            <person name="Bowman J.P."/>
        </authorList>
    </citation>
    <scope>NUCLEOTIDE SEQUENCE [LARGE SCALE GENOMIC DNA]</scope>
    <source>
        <strain evidence="1 2">ACAM 44</strain>
    </source>
</reference>
<dbReference type="PROSITE" id="PS51257">
    <property type="entry name" value="PROKAR_LIPOPROTEIN"/>
    <property type="match status" value="1"/>
</dbReference>
<gene>
    <name evidence="1" type="ORF">pgond44_10121</name>
</gene>
<name>N1WUW5_9FLAO</name>
<evidence type="ECO:0008006" key="3">
    <source>
        <dbReference type="Google" id="ProtNLM"/>
    </source>
</evidence>
<evidence type="ECO:0000313" key="1">
    <source>
        <dbReference type="EMBL" id="EMY80909.1"/>
    </source>
</evidence>
<sequence>MFSFYKSNIMRLHIGLIIIFITQSCAELQQISEEISNSGILTEEQIGDGLKEALTKGIREEVTKLTQEDGFYSNPMVKIELPSELETVENILQKVGLESLTEQGIRALNKTAEEAVKEATPLFIAAIKDLTFEESKAILLGSPSAATDYLKSKTENELYLKFQPVVAANFKKVGADQIWETTIQRYNQIPLTKEVNPDLTDYVTSQALKGVYKMIEMEEIEIRNNINERSSLLLKRVFALQD</sequence>
<dbReference type="InterPro" id="IPR025245">
    <property type="entry name" value="DUF4197"/>
</dbReference>
<dbReference type="EMBL" id="APLF01000009">
    <property type="protein sequence ID" value="EMY80909.1"/>
    <property type="molecule type" value="Genomic_DNA"/>
</dbReference>
<dbReference type="eggNOG" id="ENOG502Z7PK">
    <property type="taxonomic scope" value="Bacteria"/>
</dbReference>
<dbReference type="RefSeq" id="WP_003441025.1">
    <property type="nucleotide sequence ID" value="NZ_APLF01000009.1"/>
</dbReference>
<protein>
    <recommendedName>
        <fullName evidence="3">DUF4197 domain-containing protein</fullName>
    </recommendedName>
</protein>
<evidence type="ECO:0000313" key="2">
    <source>
        <dbReference type="Proteomes" id="UP000012317"/>
    </source>
</evidence>
<dbReference type="Pfam" id="PF13852">
    <property type="entry name" value="DUF4197"/>
    <property type="match status" value="1"/>
</dbReference>
<dbReference type="Proteomes" id="UP000012317">
    <property type="component" value="Unassembled WGS sequence"/>
</dbReference>
<keyword evidence="2" id="KW-1185">Reference proteome</keyword>
<organism evidence="1 2">
    <name type="scientific">Psychroflexus gondwanensis ACAM 44</name>
    <dbReference type="NCBI Taxonomy" id="1189619"/>
    <lineage>
        <taxon>Bacteria</taxon>
        <taxon>Pseudomonadati</taxon>
        <taxon>Bacteroidota</taxon>
        <taxon>Flavobacteriia</taxon>
        <taxon>Flavobacteriales</taxon>
        <taxon>Flavobacteriaceae</taxon>
        <taxon>Psychroflexus</taxon>
    </lineage>
</organism>
<dbReference type="AlphaFoldDB" id="N1WUW5"/>